<accession>A0A821TDT3</accession>
<name>A0A821TDT3_9NEOP</name>
<evidence type="ECO:0000313" key="1">
    <source>
        <dbReference type="EMBL" id="CAF4870080.1"/>
    </source>
</evidence>
<reference evidence="1" key="1">
    <citation type="submission" date="2021-02" db="EMBL/GenBank/DDBJ databases">
        <authorList>
            <person name="Steward A R."/>
        </authorList>
    </citation>
    <scope>NUCLEOTIDE SEQUENCE</scope>
</reference>
<protein>
    <submittedName>
        <fullName evidence="1">Uncharacterized protein</fullName>
    </submittedName>
</protein>
<gene>
    <name evidence="1" type="ORF">PMACD_LOCUS8678</name>
</gene>
<evidence type="ECO:0000313" key="2">
    <source>
        <dbReference type="Proteomes" id="UP000663880"/>
    </source>
</evidence>
<organism evidence="1 2">
    <name type="scientific">Pieris macdunnoughi</name>
    <dbReference type="NCBI Taxonomy" id="345717"/>
    <lineage>
        <taxon>Eukaryota</taxon>
        <taxon>Metazoa</taxon>
        <taxon>Ecdysozoa</taxon>
        <taxon>Arthropoda</taxon>
        <taxon>Hexapoda</taxon>
        <taxon>Insecta</taxon>
        <taxon>Pterygota</taxon>
        <taxon>Neoptera</taxon>
        <taxon>Endopterygota</taxon>
        <taxon>Lepidoptera</taxon>
        <taxon>Glossata</taxon>
        <taxon>Ditrysia</taxon>
        <taxon>Papilionoidea</taxon>
        <taxon>Pieridae</taxon>
        <taxon>Pierinae</taxon>
        <taxon>Pieris</taxon>
    </lineage>
</organism>
<dbReference type="OrthoDB" id="7443953at2759"/>
<comment type="caution">
    <text evidence="1">The sequence shown here is derived from an EMBL/GenBank/DDBJ whole genome shotgun (WGS) entry which is preliminary data.</text>
</comment>
<proteinExistence type="predicted"/>
<dbReference type="EMBL" id="CAJOBZ010000023">
    <property type="protein sequence ID" value="CAF4870080.1"/>
    <property type="molecule type" value="Genomic_DNA"/>
</dbReference>
<dbReference type="Proteomes" id="UP000663880">
    <property type="component" value="Unassembled WGS sequence"/>
</dbReference>
<sequence>MYGNASEERVGLENFVLNLNKVAHLNEVTEDRNTLYIINQYADLDSKEVSQHYAINVKPYFKVSNKNDAEYLGRARNKEIKKSELYDLDQAEELYKDYMKKYNKKNATKKFDRQLKYYRFIKTLVELNNNYLKGNSDVALDDKADVLKEPNEYFWPN</sequence>
<keyword evidence="2" id="KW-1185">Reference proteome</keyword>
<dbReference type="AlphaFoldDB" id="A0A821TDT3"/>